<evidence type="ECO:0000313" key="2">
    <source>
        <dbReference type="Proteomes" id="UP000027222"/>
    </source>
</evidence>
<name>A0A067SMG7_GALM3</name>
<dbReference type="EMBL" id="KL142390">
    <property type="protein sequence ID" value="KDR72101.1"/>
    <property type="molecule type" value="Genomic_DNA"/>
</dbReference>
<dbReference type="HOGENOM" id="CLU_2812524_0_0_1"/>
<sequence length="67" mass="7272">MPVAYPRGRCVSPAPPSWFGGAFSYRPRRSSFSLPFPVPSFPRLRYPSASFAPAASFVLARTLALPG</sequence>
<reference evidence="2" key="1">
    <citation type="journal article" date="2014" name="Proc. Natl. Acad. Sci. U.S.A.">
        <title>Extensive sampling of basidiomycete genomes demonstrates inadequacy of the white-rot/brown-rot paradigm for wood decay fungi.</title>
        <authorList>
            <person name="Riley R."/>
            <person name="Salamov A.A."/>
            <person name="Brown D.W."/>
            <person name="Nagy L.G."/>
            <person name="Floudas D."/>
            <person name="Held B.W."/>
            <person name="Levasseur A."/>
            <person name="Lombard V."/>
            <person name="Morin E."/>
            <person name="Otillar R."/>
            <person name="Lindquist E.A."/>
            <person name="Sun H."/>
            <person name="LaButti K.M."/>
            <person name="Schmutz J."/>
            <person name="Jabbour D."/>
            <person name="Luo H."/>
            <person name="Baker S.E."/>
            <person name="Pisabarro A.G."/>
            <person name="Walton J.D."/>
            <person name="Blanchette R.A."/>
            <person name="Henrissat B."/>
            <person name="Martin F."/>
            <person name="Cullen D."/>
            <person name="Hibbett D.S."/>
            <person name="Grigoriev I.V."/>
        </authorList>
    </citation>
    <scope>NUCLEOTIDE SEQUENCE [LARGE SCALE GENOMIC DNA]</scope>
    <source>
        <strain evidence="2">CBS 339.88</strain>
    </source>
</reference>
<accession>A0A067SMG7</accession>
<dbReference type="AlphaFoldDB" id="A0A067SMG7"/>
<protein>
    <submittedName>
        <fullName evidence="1">Uncharacterized protein</fullName>
    </submittedName>
</protein>
<proteinExistence type="predicted"/>
<dbReference type="Proteomes" id="UP000027222">
    <property type="component" value="Unassembled WGS sequence"/>
</dbReference>
<keyword evidence="2" id="KW-1185">Reference proteome</keyword>
<organism evidence="1 2">
    <name type="scientific">Galerina marginata (strain CBS 339.88)</name>
    <dbReference type="NCBI Taxonomy" id="685588"/>
    <lineage>
        <taxon>Eukaryota</taxon>
        <taxon>Fungi</taxon>
        <taxon>Dikarya</taxon>
        <taxon>Basidiomycota</taxon>
        <taxon>Agaricomycotina</taxon>
        <taxon>Agaricomycetes</taxon>
        <taxon>Agaricomycetidae</taxon>
        <taxon>Agaricales</taxon>
        <taxon>Agaricineae</taxon>
        <taxon>Strophariaceae</taxon>
        <taxon>Galerina</taxon>
    </lineage>
</organism>
<evidence type="ECO:0000313" key="1">
    <source>
        <dbReference type="EMBL" id="KDR72101.1"/>
    </source>
</evidence>
<gene>
    <name evidence="1" type="ORF">GALMADRAFT_253359</name>
</gene>